<evidence type="ECO:0000313" key="2">
    <source>
        <dbReference type="EMBL" id="CAI9173600.1"/>
    </source>
</evidence>
<accession>A0ABN8ZJC5</accession>
<keyword evidence="3" id="KW-1185">Reference proteome</keyword>
<name>A0ABN8ZJC5_RANTA</name>
<evidence type="ECO:0000256" key="1">
    <source>
        <dbReference type="SAM" id="Phobius"/>
    </source>
</evidence>
<evidence type="ECO:0000313" key="3">
    <source>
        <dbReference type="Proteomes" id="UP001176941"/>
    </source>
</evidence>
<protein>
    <submittedName>
        <fullName evidence="2">Uncharacterized protein</fullName>
    </submittedName>
</protein>
<dbReference type="Proteomes" id="UP001176941">
    <property type="component" value="Chromosome 34"/>
</dbReference>
<feature type="transmembrane region" description="Helical" evidence="1">
    <location>
        <begin position="58"/>
        <end position="79"/>
    </location>
</feature>
<organism evidence="2 3">
    <name type="scientific">Rangifer tarandus platyrhynchus</name>
    <name type="common">Svalbard reindeer</name>
    <dbReference type="NCBI Taxonomy" id="3082113"/>
    <lineage>
        <taxon>Eukaryota</taxon>
        <taxon>Metazoa</taxon>
        <taxon>Chordata</taxon>
        <taxon>Craniata</taxon>
        <taxon>Vertebrata</taxon>
        <taxon>Euteleostomi</taxon>
        <taxon>Mammalia</taxon>
        <taxon>Eutheria</taxon>
        <taxon>Laurasiatheria</taxon>
        <taxon>Artiodactyla</taxon>
        <taxon>Ruminantia</taxon>
        <taxon>Pecora</taxon>
        <taxon>Cervidae</taxon>
        <taxon>Odocoileinae</taxon>
        <taxon>Rangifer</taxon>
    </lineage>
</organism>
<reference evidence="2" key="1">
    <citation type="submission" date="2023-04" db="EMBL/GenBank/DDBJ databases">
        <authorList>
            <consortium name="ELIXIR-Norway"/>
        </authorList>
    </citation>
    <scope>NUCLEOTIDE SEQUENCE [LARGE SCALE GENOMIC DNA]</scope>
</reference>
<keyword evidence="1" id="KW-0812">Transmembrane</keyword>
<proteinExistence type="predicted"/>
<sequence>MLPCRGHGFSPCSLARESTILHAITWPKIRRNNHDQQFFSLLLLTIIRKLHTDLEVNIVLMLFTQLLLTTVHSFIYFYVNNYKLLCIAFEHSESYYNKIF</sequence>
<gene>
    <name evidence="2" type="ORF">MRATA1EN1_LOCUS22562</name>
</gene>
<keyword evidence="1" id="KW-1133">Transmembrane helix</keyword>
<keyword evidence="1" id="KW-0472">Membrane</keyword>
<dbReference type="EMBL" id="OX460345">
    <property type="protein sequence ID" value="CAI9173600.1"/>
    <property type="molecule type" value="Genomic_DNA"/>
</dbReference>